<sequence length="325" mass="38069">MILSHRTASAELLFYRALVKRRRLSSEEAKILSVLEKGFSGECEYDRIFDSAGHGSVFVFRDIYLKIDGAVAQYDSLIVSDDGIVVNEIKNYSDLYRYENGKWYIRKSEVSEDALSQLRRAMGKLIKMRYLVRDEFSVTGKIVFPNIEFRLETRDEALRDSVVLRSELRHYLMQFKNIYAGRFAEKIAALIRERIVANPYFDKSADFSSVKKGLYCGACGGFELELYHYHLMCQKCGSCEKKETHLLRAIYDFKSLFLNEKLTKQRLLQFINYKISERTVYRLLNKYCNRLSSGPGSYYTTKYLSFDQAYEKHENLNRYKDKSLV</sequence>
<feature type="domain" description="NERD" evidence="1">
    <location>
        <begin position="37"/>
        <end position="151"/>
    </location>
</feature>
<reference evidence="3" key="1">
    <citation type="submission" date="2016-10" db="EMBL/GenBank/DDBJ databases">
        <authorList>
            <person name="Varghese N."/>
            <person name="Submissions S."/>
        </authorList>
    </citation>
    <scope>NUCLEOTIDE SEQUENCE [LARGE SCALE GENOMIC DNA]</scope>
    <source>
        <strain evidence="3">CGMCC 1.8911</strain>
    </source>
</reference>
<accession>A0A1G8VCI2</accession>
<dbReference type="OrthoDB" id="2418082at2"/>
<dbReference type="InterPro" id="IPR011528">
    <property type="entry name" value="NERD"/>
</dbReference>
<dbReference type="Pfam" id="PF08378">
    <property type="entry name" value="NERD"/>
    <property type="match status" value="1"/>
</dbReference>
<proteinExistence type="predicted"/>
<organism evidence="2 3">
    <name type="scientific">Jeotgalicoccus aerolatus</name>
    <dbReference type="NCBI Taxonomy" id="709510"/>
    <lineage>
        <taxon>Bacteria</taxon>
        <taxon>Bacillati</taxon>
        <taxon>Bacillota</taxon>
        <taxon>Bacilli</taxon>
        <taxon>Bacillales</taxon>
        <taxon>Staphylococcaceae</taxon>
        <taxon>Jeotgalicoccus</taxon>
    </lineage>
</organism>
<evidence type="ECO:0000259" key="1">
    <source>
        <dbReference type="PROSITE" id="PS50965"/>
    </source>
</evidence>
<dbReference type="PROSITE" id="PS50965">
    <property type="entry name" value="NERD"/>
    <property type="match status" value="1"/>
</dbReference>
<dbReference type="Proteomes" id="UP000242700">
    <property type="component" value="Unassembled WGS sequence"/>
</dbReference>
<gene>
    <name evidence="2" type="ORF">SAMN05216187_101295</name>
</gene>
<dbReference type="AlphaFoldDB" id="A0A1G8VCI2"/>
<evidence type="ECO:0000313" key="2">
    <source>
        <dbReference type="EMBL" id="SDJ63812.1"/>
    </source>
</evidence>
<dbReference type="RefSeq" id="WP_092594935.1">
    <property type="nucleotide sequence ID" value="NZ_FNFI01000001.1"/>
</dbReference>
<dbReference type="EMBL" id="FNFI01000001">
    <property type="protein sequence ID" value="SDJ63812.1"/>
    <property type="molecule type" value="Genomic_DNA"/>
</dbReference>
<dbReference type="STRING" id="586411.SAMN05216187_101295"/>
<protein>
    <submittedName>
        <fullName evidence="2">Nuclease-related domain-containing protein</fullName>
    </submittedName>
</protein>
<name>A0A1G8VCI2_9STAP</name>
<evidence type="ECO:0000313" key="3">
    <source>
        <dbReference type="Proteomes" id="UP000242700"/>
    </source>
</evidence>